<dbReference type="STRING" id="80854.MVIS_3115"/>
<dbReference type="Pfam" id="PF14402">
    <property type="entry name" value="7TM_transglut"/>
    <property type="match status" value="1"/>
</dbReference>
<dbReference type="HOGENOM" id="CLU_041549_0_0_6"/>
<feature type="transmembrane region" description="Helical" evidence="1">
    <location>
        <begin position="302"/>
        <end position="324"/>
    </location>
</feature>
<keyword evidence="1" id="KW-0812">Transmembrane</keyword>
<proteinExistence type="predicted"/>
<organism evidence="5 7">
    <name type="scientific">Moritella viscosa</name>
    <dbReference type="NCBI Taxonomy" id="80854"/>
    <lineage>
        <taxon>Bacteria</taxon>
        <taxon>Pseudomonadati</taxon>
        <taxon>Pseudomonadota</taxon>
        <taxon>Gammaproteobacteria</taxon>
        <taxon>Alteromonadales</taxon>
        <taxon>Moritellaceae</taxon>
        <taxon>Moritella</taxon>
    </lineage>
</organism>
<evidence type="ECO:0000313" key="5">
    <source>
        <dbReference type="EMBL" id="SGZ07085.1"/>
    </source>
</evidence>
<gene>
    <name evidence="4" type="ORF">MT2528_2942</name>
    <name evidence="5" type="ORF">NVI5450_3139</name>
</gene>
<accession>A0A090IIR4</accession>
<dbReference type="InterPro" id="IPR025840">
    <property type="entry name" value="7TM_transglut"/>
</dbReference>
<dbReference type="Pfam" id="PF14400">
    <property type="entry name" value="Transglut_i_TM"/>
    <property type="match status" value="1"/>
</dbReference>
<feature type="domain" description="Inactive transglutaminase fused to 7 transmembrane helices" evidence="2">
    <location>
        <begin position="25"/>
        <end position="181"/>
    </location>
</feature>
<reference evidence="4 6" key="2">
    <citation type="submission" date="2016-11" db="EMBL/GenBank/DDBJ databases">
        <authorList>
            <person name="Klemetsen T."/>
        </authorList>
    </citation>
    <scope>NUCLEOTIDE SEQUENCE [LARGE SCALE GENOMIC DNA]</scope>
    <source>
        <strain evidence="4">MT 2528</strain>
    </source>
</reference>
<dbReference type="InterPro" id="IPR025838">
    <property type="entry name" value="Transglut_i_TM"/>
</dbReference>
<sequence length="498" mass="55466">MPSKIPFRIFVAILFLLGVGSIAQRHYSGEIPWFPGETYSTWMIEAKVEFTAQGDAVNASFATPSTQSNFTVLSQTAASPGYGLAFIDNRAQWTIRNAEGKQDLYYKVNVLTNDIPQDVINEQDVKINKTTWLPPYDIAAEQLVNSAMEKSADAFSYSRELLKLLSGDDLGQNAELMLQENSKSTLFVALLNEANIPALLVKGLYLEDGRRQQQLQPFVLVFGEDDTRLIDVKLGKIANAKNLLLWEQNGEPTLDLIGGTNSRVSFSVIQQTQPVMQVLKEKSNDTNLSNFSIYSLPLEEQALFKGILLIPLGVMIVVMMRILVGLRTSGTFMPVLIAMAFVQTSLATGLIGFTLIVGVGLVIRSYLSRLNLLLVSRISVVIITVIAIISLFSVLSYKIGLTEGLKITFFPMIILSWTIERMSILWEEEGPKEVLVQGGGSLFVAVLVYLTISNELLRYWAFNFLGLQLIIMAIILMLGTYTGYRLLELRRFKDMQGE</sequence>
<dbReference type="GeneID" id="61296775"/>
<reference evidence="5 7" key="1">
    <citation type="submission" date="2016-11" db="EMBL/GenBank/DDBJ databases">
        <authorList>
            <person name="Jaros S."/>
            <person name="Januszkiewicz K."/>
            <person name="Wedrychowicz H."/>
        </authorList>
    </citation>
    <scope>NUCLEOTIDE SEQUENCE [LARGE SCALE GENOMIC DNA]</scope>
    <source>
        <strain evidence="5">NVI 5450</strain>
    </source>
</reference>
<evidence type="ECO:0000259" key="3">
    <source>
        <dbReference type="Pfam" id="PF14402"/>
    </source>
</evidence>
<evidence type="ECO:0000259" key="2">
    <source>
        <dbReference type="Pfam" id="PF14400"/>
    </source>
</evidence>
<keyword evidence="1" id="KW-1133">Transmembrane helix</keyword>
<evidence type="ECO:0000313" key="6">
    <source>
        <dbReference type="Proteomes" id="UP000182660"/>
    </source>
</evidence>
<protein>
    <submittedName>
        <fullName evidence="5">Gonadoliberin III-related protein</fullName>
    </submittedName>
</protein>
<feature type="domain" description="7 transmembrane helices usually fused to an inactive transglutaminase" evidence="3">
    <location>
        <begin position="252"/>
        <end position="495"/>
    </location>
</feature>
<feature type="transmembrane region" description="Helical" evidence="1">
    <location>
        <begin position="336"/>
        <end position="363"/>
    </location>
</feature>
<dbReference type="KEGG" id="mvs:MVIS_3115"/>
<dbReference type="OrthoDB" id="253840at2"/>
<dbReference type="EMBL" id="FPLJ01000064">
    <property type="protein sequence ID" value="SGY95208.1"/>
    <property type="molecule type" value="Genomic_DNA"/>
</dbReference>
<keyword evidence="1" id="KW-0472">Membrane</keyword>
<feature type="transmembrane region" description="Helical" evidence="1">
    <location>
        <begin position="434"/>
        <end position="452"/>
    </location>
</feature>
<dbReference type="Proteomes" id="UP000183794">
    <property type="component" value="Unassembled WGS sequence"/>
</dbReference>
<name>A0A090IIR4_9GAMM</name>
<keyword evidence="6" id="KW-1185">Reference proteome</keyword>
<feature type="transmembrane region" description="Helical" evidence="1">
    <location>
        <begin position="464"/>
        <end position="484"/>
    </location>
</feature>
<dbReference type="AlphaFoldDB" id="A0A090IIR4"/>
<evidence type="ECO:0000256" key="1">
    <source>
        <dbReference type="SAM" id="Phobius"/>
    </source>
</evidence>
<evidence type="ECO:0000313" key="7">
    <source>
        <dbReference type="Proteomes" id="UP000183794"/>
    </source>
</evidence>
<feature type="transmembrane region" description="Helical" evidence="1">
    <location>
        <begin position="375"/>
        <end position="397"/>
    </location>
</feature>
<dbReference type="Proteomes" id="UP000182660">
    <property type="component" value="Unassembled WGS sequence"/>
</dbReference>
<evidence type="ECO:0000313" key="4">
    <source>
        <dbReference type="EMBL" id="SGY95208.1"/>
    </source>
</evidence>
<dbReference type="EMBL" id="FPLD01000085">
    <property type="protein sequence ID" value="SGZ07085.1"/>
    <property type="molecule type" value="Genomic_DNA"/>
</dbReference>
<dbReference type="RefSeq" id="WP_045111171.1">
    <property type="nucleotide sequence ID" value="NZ_CAWQZC010000033.1"/>
</dbReference>
<dbReference type="PATRIC" id="fig|80854.5.peg.3298"/>